<keyword evidence="3" id="KW-1185">Reference proteome</keyword>
<reference evidence="3" key="1">
    <citation type="submission" date="2023-07" db="EMBL/GenBank/DDBJ databases">
        <title>30 novel species of actinomycetes from the DSMZ collection.</title>
        <authorList>
            <person name="Nouioui I."/>
        </authorList>
    </citation>
    <scope>NUCLEOTIDE SEQUENCE [LARGE SCALE GENOMIC DNA]</scope>
    <source>
        <strain evidence="3">DSM 44938</strain>
    </source>
</reference>
<accession>A0ABU2MU33</accession>
<gene>
    <name evidence="2" type="ORF">RM590_18530</name>
</gene>
<organism evidence="2 3">
    <name type="scientific">Streptomyces litchfieldiae</name>
    <dbReference type="NCBI Taxonomy" id="3075543"/>
    <lineage>
        <taxon>Bacteria</taxon>
        <taxon>Bacillati</taxon>
        <taxon>Actinomycetota</taxon>
        <taxon>Actinomycetes</taxon>
        <taxon>Kitasatosporales</taxon>
        <taxon>Streptomycetaceae</taxon>
        <taxon>Streptomyces</taxon>
    </lineage>
</organism>
<dbReference type="RefSeq" id="WP_311705726.1">
    <property type="nucleotide sequence ID" value="NZ_JAVREL010000010.1"/>
</dbReference>
<proteinExistence type="predicted"/>
<protein>
    <recommendedName>
        <fullName evidence="4">SPOR domain-containing protein</fullName>
    </recommendedName>
</protein>
<evidence type="ECO:0008006" key="4">
    <source>
        <dbReference type="Google" id="ProtNLM"/>
    </source>
</evidence>
<evidence type="ECO:0000313" key="3">
    <source>
        <dbReference type="Proteomes" id="UP001183246"/>
    </source>
</evidence>
<dbReference type="Proteomes" id="UP001183246">
    <property type="component" value="Unassembled WGS sequence"/>
</dbReference>
<evidence type="ECO:0000313" key="2">
    <source>
        <dbReference type="EMBL" id="MDT0344594.1"/>
    </source>
</evidence>
<dbReference type="EMBL" id="JAVREL010000010">
    <property type="protein sequence ID" value="MDT0344594.1"/>
    <property type="molecule type" value="Genomic_DNA"/>
</dbReference>
<comment type="caution">
    <text evidence="2">The sequence shown here is derived from an EMBL/GenBank/DDBJ whole genome shotgun (WGS) entry which is preliminary data.</text>
</comment>
<name>A0ABU2MU33_9ACTN</name>
<feature type="region of interest" description="Disordered" evidence="1">
    <location>
        <begin position="45"/>
        <end position="83"/>
    </location>
</feature>
<sequence>MAALFRRKATGRPGEWYYCLKHRVVEEGPECPAKDRLGPYATRTEAEHAIDTAHERNAEWRTDPRWNDEEADPGAGADRGGSP</sequence>
<feature type="compositionally biased region" description="Basic and acidic residues" evidence="1">
    <location>
        <begin position="45"/>
        <end position="68"/>
    </location>
</feature>
<evidence type="ECO:0000256" key="1">
    <source>
        <dbReference type="SAM" id="MobiDB-lite"/>
    </source>
</evidence>